<reference evidence="1 2" key="1">
    <citation type="submission" date="2019-10" db="EMBL/GenBank/DDBJ databases">
        <title>Genomic and transcriptomic insights into the perfect genentic adaptation of a filamentous nitrogen-fixing cyanobacterium to rice fields.</title>
        <authorList>
            <person name="Chen Z."/>
        </authorList>
    </citation>
    <scope>NUCLEOTIDE SEQUENCE [LARGE SCALE GENOMIC DNA]</scope>
    <source>
        <strain evidence="1">CCNUC1</strain>
    </source>
</reference>
<dbReference type="KEGG" id="nsh:GXM_09308"/>
<organism evidence="1 2">
    <name type="scientific">Nostoc sphaeroides CCNUC1</name>
    <dbReference type="NCBI Taxonomy" id="2653204"/>
    <lineage>
        <taxon>Bacteria</taxon>
        <taxon>Bacillati</taxon>
        <taxon>Cyanobacteriota</taxon>
        <taxon>Cyanophyceae</taxon>
        <taxon>Nostocales</taxon>
        <taxon>Nostocaceae</taxon>
        <taxon>Nostoc</taxon>
    </lineage>
</organism>
<name>A0A5P8WGK0_9NOSO</name>
<dbReference type="Proteomes" id="UP000326678">
    <property type="component" value="Chromosome Gxm2"/>
</dbReference>
<dbReference type="EMBL" id="CP045227">
    <property type="protein sequence ID" value="QFS51814.1"/>
    <property type="molecule type" value="Genomic_DNA"/>
</dbReference>
<accession>A0A5P8WGK0</accession>
<proteinExistence type="predicted"/>
<keyword evidence="2" id="KW-1185">Reference proteome</keyword>
<dbReference type="AlphaFoldDB" id="A0A5P8WGK0"/>
<gene>
    <name evidence="1" type="ORF">GXM_09308</name>
</gene>
<protein>
    <submittedName>
        <fullName evidence="1">PEP-CTERM sorting domain-containing protein</fullName>
    </submittedName>
</protein>
<evidence type="ECO:0000313" key="2">
    <source>
        <dbReference type="Proteomes" id="UP000326678"/>
    </source>
</evidence>
<evidence type="ECO:0000313" key="1">
    <source>
        <dbReference type="EMBL" id="QFS51814.1"/>
    </source>
</evidence>
<dbReference type="RefSeq" id="WP_152592151.1">
    <property type="nucleotide sequence ID" value="NZ_CP045227.1"/>
</dbReference>
<sequence length="252" mass="26861">MQLNQAEIEAVNNLKFQGKLRLQIAVFTAIAVTISSQPVTGLTLESSKLGSLSGLPGISIVPDQFLGWRFQVDNAIQVEDIGGHFTGGFTSNIFGTIVSLSSPNAFPQENPLSLEKISLASTTFSVINNNDINDTSVVFLTPLSITLKPGNYALIFGTGLFGAVGSDAMPVPRNQTILPNTSFFFGGVADSNSLFSWKELPSPQVRGDDGDPYFLIKGNIVSSIPEPSSIDSLLILGFLGVSSALLHRLQKN</sequence>